<keyword evidence="7 11" id="KW-1133">Transmembrane helix</keyword>
<reference evidence="12 13" key="1">
    <citation type="journal article" date="2023" name="Elife">
        <title>Identification of key yeast species and microbe-microbe interactions impacting larval growth of Drosophila in the wild.</title>
        <authorList>
            <person name="Mure A."/>
            <person name="Sugiura Y."/>
            <person name="Maeda R."/>
            <person name="Honda K."/>
            <person name="Sakurai N."/>
            <person name="Takahashi Y."/>
            <person name="Watada M."/>
            <person name="Katoh T."/>
            <person name="Gotoh A."/>
            <person name="Gotoh Y."/>
            <person name="Taniguchi I."/>
            <person name="Nakamura K."/>
            <person name="Hayashi T."/>
            <person name="Katayama T."/>
            <person name="Uemura T."/>
            <person name="Hattori Y."/>
        </authorList>
    </citation>
    <scope>NUCLEOTIDE SEQUENCE [LARGE SCALE GENOMIC DNA]</scope>
    <source>
        <strain evidence="12 13">SC-9</strain>
    </source>
</reference>
<evidence type="ECO:0000256" key="8">
    <source>
        <dbReference type="ARBA" id="ARBA00023134"/>
    </source>
</evidence>
<evidence type="ECO:0000256" key="4">
    <source>
        <dbReference type="ARBA" id="ARBA00022692"/>
    </source>
</evidence>
<evidence type="ECO:0000256" key="7">
    <source>
        <dbReference type="ARBA" id="ARBA00022989"/>
    </source>
</evidence>
<dbReference type="RefSeq" id="XP_064852959.1">
    <property type="nucleotide sequence ID" value="XM_064996887.1"/>
</dbReference>
<evidence type="ECO:0000256" key="9">
    <source>
        <dbReference type="ARBA" id="ARBA00023136"/>
    </source>
</evidence>
<dbReference type="InterPro" id="IPR027417">
    <property type="entry name" value="P-loop_NTPase"/>
</dbReference>
<dbReference type="GeneID" id="90073938"/>
<evidence type="ECO:0000256" key="5">
    <source>
        <dbReference type="ARBA" id="ARBA00022741"/>
    </source>
</evidence>
<keyword evidence="13" id="KW-1185">Reference proteome</keyword>
<dbReference type="SUPFAM" id="SSF52540">
    <property type="entry name" value="P-loop containing nucleoside triphosphate hydrolases"/>
    <property type="match status" value="1"/>
</dbReference>
<evidence type="ECO:0000256" key="1">
    <source>
        <dbReference type="ARBA" id="ARBA00004389"/>
    </source>
</evidence>
<dbReference type="InterPro" id="IPR019009">
    <property type="entry name" value="SRP_receptor_beta_su"/>
</dbReference>
<proteinExistence type="inferred from homology"/>
<keyword evidence="5" id="KW-0547">Nucleotide-binding</keyword>
<dbReference type="Pfam" id="PF09439">
    <property type="entry name" value="SRPRB"/>
    <property type="match status" value="1"/>
</dbReference>
<dbReference type="GO" id="GO:0005789">
    <property type="term" value="C:endoplasmic reticulum membrane"/>
    <property type="evidence" value="ECO:0007669"/>
    <property type="project" value="UniProtKB-SubCell"/>
</dbReference>
<keyword evidence="8" id="KW-0342">GTP-binding</keyword>
<comment type="caution">
    <text evidence="12">The sequence shown here is derived from an EMBL/GenBank/DDBJ whole genome shotgun (WGS) entry which is preliminary data.</text>
</comment>
<evidence type="ECO:0000256" key="3">
    <source>
        <dbReference type="ARBA" id="ARBA00020256"/>
    </source>
</evidence>
<keyword evidence="6" id="KW-0256">Endoplasmic reticulum</keyword>
<dbReference type="EMBL" id="BTFZ01000011">
    <property type="protein sequence ID" value="GMM35963.1"/>
    <property type="molecule type" value="Genomic_DNA"/>
</dbReference>
<evidence type="ECO:0000313" key="12">
    <source>
        <dbReference type="EMBL" id="GMM35963.1"/>
    </source>
</evidence>
<organism evidence="12 13">
    <name type="scientific">Saccharomycopsis crataegensis</name>
    <dbReference type="NCBI Taxonomy" id="43959"/>
    <lineage>
        <taxon>Eukaryota</taxon>
        <taxon>Fungi</taxon>
        <taxon>Dikarya</taxon>
        <taxon>Ascomycota</taxon>
        <taxon>Saccharomycotina</taxon>
        <taxon>Saccharomycetes</taxon>
        <taxon>Saccharomycopsidaceae</taxon>
        <taxon>Saccharomycopsis</taxon>
    </lineage>
</organism>
<keyword evidence="4 11" id="KW-0812">Transmembrane</keyword>
<dbReference type="Proteomes" id="UP001360560">
    <property type="component" value="Unassembled WGS sequence"/>
</dbReference>
<protein>
    <recommendedName>
        <fullName evidence="3">Signal recognition particle receptor subunit beta</fullName>
    </recommendedName>
</protein>
<evidence type="ECO:0000256" key="10">
    <source>
        <dbReference type="ARBA" id="ARBA00023170"/>
    </source>
</evidence>
<name>A0AAV5QMF8_9ASCO</name>
<sequence>MEELKSLVTQNNLVITVFLALLISSIFLIVSRSRSGLSKSSIVTEDNLNTKNNLPTFIIIGAADSGKTSFFQYLSYLSTAKTEDPDAPLMKLQDLDIATTKSFKLNFDKIKLPFQSSYKTQFLLIDIPGEEKVFNAKIKEIVNNFTNIKGAIFMIDASVNNNKINSIGKQIFRFLMLSETRPNGIDTLLAINKTDQFGARPVSKFGELLEQEINDIKNLNLQNLKSVKQSADNDDQDEQDEILEEFGNTNVKFRFQNLEGNFDVYGGSLLKGSVDTWINWIDERASN</sequence>
<evidence type="ECO:0000256" key="2">
    <source>
        <dbReference type="ARBA" id="ARBA00005619"/>
    </source>
</evidence>
<evidence type="ECO:0000256" key="6">
    <source>
        <dbReference type="ARBA" id="ARBA00022824"/>
    </source>
</evidence>
<dbReference type="AlphaFoldDB" id="A0AAV5QMF8"/>
<gene>
    <name evidence="12" type="ORF">DASC09_032880</name>
</gene>
<comment type="subcellular location">
    <subcellularLocation>
        <location evidence="1">Endoplasmic reticulum membrane</location>
        <topology evidence="1">Single-pass membrane protein</topology>
    </subcellularLocation>
</comment>
<keyword evidence="9 11" id="KW-0472">Membrane</keyword>
<dbReference type="Gene3D" id="3.40.50.300">
    <property type="entry name" value="P-loop containing nucleotide triphosphate hydrolases"/>
    <property type="match status" value="1"/>
</dbReference>
<feature type="transmembrane region" description="Helical" evidence="11">
    <location>
        <begin position="12"/>
        <end position="30"/>
    </location>
</feature>
<evidence type="ECO:0000256" key="11">
    <source>
        <dbReference type="SAM" id="Phobius"/>
    </source>
</evidence>
<comment type="similarity">
    <text evidence="2">Belongs to the SRP receptor beta subunit family.</text>
</comment>
<keyword evidence="10 12" id="KW-0675">Receptor</keyword>
<accession>A0AAV5QMF8</accession>
<evidence type="ECO:0000313" key="13">
    <source>
        <dbReference type="Proteomes" id="UP001360560"/>
    </source>
</evidence>
<dbReference type="GO" id="GO:0005525">
    <property type="term" value="F:GTP binding"/>
    <property type="evidence" value="ECO:0007669"/>
    <property type="project" value="UniProtKB-KW"/>
</dbReference>